<accession>A0AAD7VNZ5</accession>
<comment type="caution">
    <text evidence="2">The sequence shown here is derived from an EMBL/GenBank/DDBJ whole genome shotgun (WGS) entry which is preliminary data.</text>
</comment>
<evidence type="ECO:0000256" key="1">
    <source>
        <dbReference type="SAM" id="Coils"/>
    </source>
</evidence>
<reference evidence="2 3" key="1">
    <citation type="journal article" date="2023" name="Science">
        <title>Elucidation of the pathway for biosynthesis of saponin adjuvants from the soapbark tree.</title>
        <authorList>
            <person name="Reed J."/>
            <person name="Orme A."/>
            <person name="El-Demerdash A."/>
            <person name="Owen C."/>
            <person name="Martin L.B.B."/>
            <person name="Misra R.C."/>
            <person name="Kikuchi S."/>
            <person name="Rejzek M."/>
            <person name="Martin A.C."/>
            <person name="Harkess A."/>
            <person name="Leebens-Mack J."/>
            <person name="Louveau T."/>
            <person name="Stephenson M.J."/>
            <person name="Osbourn A."/>
        </authorList>
    </citation>
    <scope>NUCLEOTIDE SEQUENCE [LARGE SCALE GENOMIC DNA]</scope>
    <source>
        <strain evidence="2">S10</strain>
    </source>
</reference>
<dbReference type="KEGG" id="qsa:O6P43_001613"/>
<dbReference type="Proteomes" id="UP001163823">
    <property type="component" value="Chromosome 1"/>
</dbReference>
<dbReference type="AlphaFoldDB" id="A0AAD7VNZ5"/>
<sequence>MEKAEAEGRVVSELFESLQAEVLHLGAEVEGWLDKCREQNEEAARLREEIEQCRAFESEALRLIQEKIQKDEKIARLKAELEVSKEKTSTVVENFKNFDDCQKMIYDHGSRLYTNGWVGCRVWLKERNPSLDIYEAKWPGEEEAEEEERLAKMLVEVEAAKDKGFADEGTADEEVEAIELDAGDQ</sequence>
<proteinExistence type="predicted"/>
<organism evidence="2 3">
    <name type="scientific">Quillaja saponaria</name>
    <name type="common">Soap bark tree</name>
    <dbReference type="NCBI Taxonomy" id="32244"/>
    <lineage>
        <taxon>Eukaryota</taxon>
        <taxon>Viridiplantae</taxon>
        <taxon>Streptophyta</taxon>
        <taxon>Embryophyta</taxon>
        <taxon>Tracheophyta</taxon>
        <taxon>Spermatophyta</taxon>
        <taxon>Magnoliopsida</taxon>
        <taxon>eudicotyledons</taxon>
        <taxon>Gunneridae</taxon>
        <taxon>Pentapetalae</taxon>
        <taxon>rosids</taxon>
        <taxon>fabids</taxon>
        <taxon>Fabales</taxon>
        <taxon>Quillajaceae</taxon>
        <taxon>Quillaja</taxon>
    </lineage>
</organism>
<evidence type="ECO:0000313" key="3">
    <source>
        <dbReference type="Proteomes" id="UP001163823"/>
    </source>
</evidence>
<evidence type="ECO:0000313" key="2">
    <source>
        <dbReference type="EMBL" id="KAJ7982493.1"/>
    </source>
</evidence>
<keyword evidence="1" id="KW-0175">Coiled coil</keyword>
<protein>
    <submittedName>
        <fullName evidence="2">Uncharacterized protein</fullName>
    </submittedName>
</protein>
<keyword evidence="3" id="KW-1185">Reference proteome</keyword>
<name>A0AAD7VNZ5_QUISA</name>
<dbReference type="EMBL" id="JARAOO010000001">
    <property type="protein sequence ID" value="KAJ7982493.1"/>
    <property type="molecule type" value="Genomic_DNA"/>
</dbReference>
<gene>
    <name evidence="2" type="ORF">O6P43_001613</name>
</gene>
<feature type="coiled-coil region" evidence="1">
    <location>
        <begin position="29"/>
        <end position="87"/>
    </location>
</feature>